<dbReference type="AlphaFoldDB" id="A0A2V1K624"/>
<proteinExistence type="predicted"/>
<organism evidence="2 3">
    <name type="scientific">Corticimicrobacter populi</name>
    <dbReference type="NCBI Taxonomy" id="2175229"/>
    <lineage>
        <taxon>Bacteria</taxon>
        <taxon>Pseudomonadati</taxon>
        <taxon>Pseudomonadota</taxon>
        <taxon>Betaproteobacteria</taxon>
        <taxon>Burkholderiales</taxon>
        <taxon>Alcaligenaceae</taxon>
        <taxon>Corticimicrobacter</taxon>
    </lineage>
</organism>
<dbReference type="EMBL" id="QETA01000001">
    <property type="protein sequence ID" value="PWF25027.1"/>
    <property type="molecule type" value="Genomic_DNA"/>
</dbReference>
<reference evidence="3" key="1">
    <citation type="submission" date="2018-05" db="EMBL/GenBank/DDBJ databases">
        <authorList>
            <person name="Li Y."/>
        </authorList>
    </citation>
    <scope>NUCLEOTIDE SEQUENCE [LARGE SCALE GENOMIC DNA]</scope>
    <source>
        <strain evidence="3">3d-2-2</strain>
    </source>
</reference>
<gene>
    <name evidence="2" type="ORF">DD235_02315</name>
</gene>
<evidence type="ECO:0000313" key="3">
    <source>
        <dbReference type="Proteomes" id="UP000245212"/>
    </source>
</evidence>
<dbReference type="RefSeq" id="WP_109060430.1">
    <property type="nucleotide sequence ID" value="NZ_QETA01000001.1"/>
</dbReference>
<name>A0A2V1K624_9BURK</name>
<comment type="caution">
    <text evidence="2">The sequence shown here is derived from an EMBL/GenBank/DDBJ whole genome shotgun (WGS) entry which is preliminary data.</text>
</comment>
<sequence length="115" mass="12209">MRIAAALLDDLYRTAPPGDAPGEWPATPEPEVLSPSAAASGFALALAENRDAFGMSASDAADCMLNILAADDDLLNDAFAVLLEPGLYPARADQIRRRLADWCSAIANEHQETQP</sequence>
<evidence type="ECO:0000313" key="2">
    <source>
        <dbReference type="EMBL" id="PWF25027.1"/>
    </source>
</evidence>
<protein>
    <submittedName>
        <fullName evidence="2">Uncharacterized protein</fullName>
    </submittedName>
</protein>
<accession>A0A2V1K624</accession>
<evidence type="ECO:0000256" key="1">
    <source>
        <dbReference type="SAM" id="MobiDB-lite"/>
    </source>
</evidence>
<dbReference type="Proteomes" id="UP000245212">
    <property type="component" value="Unassembled WGS sequence"/>
</dbReference>
<keyword evidence="3" id="KW-1185">Reference proteome</keyword>
<feature type="region of interest" description="Disordered" evidence="1">
    <location>
        <begin position="14"/>
        <end position="33"/>
    </location>
</feature>